<evidence type="ECO:0000313" key="1">
    <source>
        <dbReference type="EMBL" id="MFC5357571.1"/>
    </source>
</evidence>
<name>A0ABW0GA25_9PROT</name>
<evidence type="ECO:0000313" key="2">
    <source>
        <dbReference type="Proteomes" id="UP001596166"/>
    </source>
</evidence>
<proteinExistence type="predicted"/>
<comment type="caution">
    <text evidence="1">The sequence shown here is derived from an EMBL/GenBank/DDBJ whole genome shotgun (WGS) entry which is preliminary data.</text>
</comment>
<dbReference type="Gene3D" id="2.40.50.90">
    <property type="match status" value="1"/>
</dbReference>
<sequence>MNSPAGKPVVLRPITLITRKPALLMAFLAALMVLYRPTAVQARNLSIVSGNMIDVDGMRIRLWGIRVPESDVTCHRGNVNESCATFSRRVLERLIGSEELRCLVKVSHPSQPVGAQCSVQGADLGHLMVLGGWATDDGAESGGFYAVQEEVAREQRVGMWKDH</sequence>
<organism evidence="1 2">
    <name type="scientific">Azospirillum himalayense</name>
    <dbReference type="NCBI Taxonomy" id="654847"/>
    <lineage>
        <taxon>Bacteria</taxon>
        <taxon>Pseudomonadati</taxon>
        <taxon>Pseudomonadota</taxon>
        <taxon>Alphaproteobacteria</taxon>
        <taxon>Rhodospirillales</taxon>
        <taxon>Azospirillaceae</taxon>
        <taxon>Azospirillum</taxon>
    </lineage>
</organism>
<dbReference type="SUPFAM" id="SSF50199">
    <property type="entry name" value="Staphylococcal nuclease"/>
    <property type="match status" value="1"/>
</dbReference>
<dbReference type="Proteomes" id="UP001596166">
    <property type="component" value="Unassembled WGS sequence"/>
</dbReference>
<gene>
    <name evidence="1" type="ORF">ACFPMG_21405</name>
</gene>
<dbReference type="EMBL" id="JBHSLC010000046">
    <property type="protein sequence ID" value="MFC5357571.1"/>
    <property type="molecule type" value="Genomic_DNA"/>
</dbReference>
<keyword evidence="2" id="KW-1185">Reference proteome</keyword>
<accession>A0ABW0GA25</accession>
<protein>
    <submittedName>
        <fullName evidence="1">Thermonuclease family protein</fullName>
    </submittedName>
</protein>
<dbReference type="InterPro" id="IPR035437">
    <property type="entry name" value="SNase_OB-fold_sf"/>
</dbReference>
<reference evidence="2" key="1">
    <citation type="journal article" date="2019" name="Int. J. Syst. Evol. Microbiol.">
        <title>The Global Catalogue of Microorganisms (GCM) 10K type strain sequencing project: providing services to taxonomists for standard genome sequencing and annotation.</title>
        <authorList>
            <consortium name="The Broad Institute Genomics Platform"/>
            <consortium name="The Broad Institute Genome Sequencing Center for Infectious Disease"/>
            <person name="Wu L."/>
            <person name="Ma J."/>
        </authorList>
    </citation>
    <scope>NUCLEOTIDE SEQUENCE [LARGE SCALE GENOMIC DNA]</scope>
    <source>
        <strain evidence="2">CCUG 58760</strain>
    </source>
</reference>